<dbReference type="InterPro" id="IPR016154">
    <property type="entry name" value="Heat_shock_Hsp33_C"/>
</dbReference>
<dbReference type="SUPFAM" id="SSF118352">
    <property type="entry name" value="HSP33 redox switch-like"/>
    <property type="match status" value="1"/>
</dbReference>
<keyword evidence="1 6" id="KW-0963">Cytoplasm</keyword>
<evidence type="ECO:0000256" key="5">
    <source>
        <dbReference type="ARBA" id="ARBA00023284"/>
    </source>
</evidence>
<dbReference type="Gene3D" id="3.55.30.10">
    <property type="entry name" value="Hsp33 domain"/>
    <property type="match status" value="1"/>
</dbReference>
<dbReference type="GO" id="GO:0042026">
    <property type="term" value="P:protein refolding"/>
    <property type="evidence" value="ECO:0007669"/>
    <property type="project" value="TreeGrafter"/>
</dbReference>
<comment type="PTM">
    <text evidence="6">Under oxidizing conditions two disulfide bonds are formed involving the reactive cysteines. Under reducing conditions zinc is bound to the reactive cysteines and the protein is inactive.</text>
</comment>
<feature type="disulfide bond" description="Redox-active" evidence="6">
    <location>
        <begin position="241"/>
        <end position="243"/>
    </location>
</feature>
<dbReference type="Pfam" id="PF01430">
    <property type="entry name" value="HSP33"/>
    <property type="match status" value="1"/>
</dbReference>
<name>A0A223D6F2_9BACL</name>
<evidence type="ECO:0000256" key="6">
    <source>
        <dbReference type="HAMAP-Rule" id="MF_00117"/>
    </source>
</evidence>
<dbReference type="Proteomes" id="UP000214688">
    <property type="component" value="Chromosome"/>
</dbReference>
<dbReference type="Gene3D" id="3.90.1280.10">
    <property type="entry name" value="HSP33 redox switch-like"/>
    <property type="match status" value="1"/>
</dbReference>
<evidence type="ECO:0000256" key="4">
    <source>
        <dbReference type="ARBA" id="ARBA00023186"/>
    </source>
</evidence>
<dbReference type="GO" id="GO:0005737">
    <property type="term" value="C:cytoplasm"/>
    <property type="evidence" value="ECO:0007669"/>
    <property type="project" value="UniProtKB-SubCell"/>
</dbReference>
<dbReference type="GO" id="GO:0051082">
    <property type="term" value="F:unfolded protein binding"/>
    <property type="evidence" value="ECO:0007669"/>
    <property type="project" value="UniProtKB-UniRule"/>
</dbReference>
<evidence type="ECO:0000256" key="3">
    <source>
        <dbReference type="ARBA" id="ARBA00023157"/>
    </source>
</evidence>
<dbReference type="RefSeq" id="WP_094238200.1">
    <property type="nucleotide sequence ID" value="NZ_CP022657.1"/>
</dbReference>
<dbReference type="PANTHER" id="PTHR30111">
    <property type="entry name" value="33 KDA CHAPERONIN"/>
    <property type="match status" value="1"/>
</dbReference>
<dbReference type="CDD" id="cd00498">
    <property type="entry name" value="Hsp33"/>
    <property type="match status" value="1"/>
</dbReference>
<proteinExistence type="inferred from homology"/>
<dbReference type="InterPro" id="IPR016153">
    <property type="entry name" value="Heat_shock_Hsp33_N"/>
</dbReference>
<protein>
    <recommendedName>
        <fullName evidence="6">33 kDa chaperonin</fullName>
    </recommendedName>
    <alternativeName>
        <fullName evidence="6">Heat shock protein 33 homolog</fullName>
        <shortName evidence="6">HSP33</shortName>
    </alternativeName>
</protein>
<evidence type="ECO:0000256" key="2">
    <source>
        <dbReference type="ARBA" id="ARBA00022833"/>
    </source>
</evidence>
<dbReference type="HAMAP" id="MF_00117">
    <property type="entry name" value="HslO"/>
    <property type="match status" value="1"/>
</dbReference>
<dbReference type="OrthoDB" id="9776534at2"/>
<dbReference type="PANTHER" id="PTHR30111:SF1">
    <property type="entry name" value="33 KDA CHAPERONIN"/>
    <property type="match status" value="1"/>
</dbReference>
<dbReference type="AlphaFoldDB" id="A0A223D6F2"/>
<dbReference type="PIRSF" id="PIRSF005261">
    <property type="entry name" value="Heat_shock_Hsp33"/>
    <property type="match status" value="1"/>
</dbReference>
<keyword evidence="8" id="KW-1185">Reference proteome</keyword>
<dbReference type="SUPFAM" id="SSF64397">
    <property type="entry name" value="Hsp33 domain"/>
    <property type="match status" value="1"/>
</dbReference>
<dbReference type="InterPro" id="IPR000397">
    <property type="entry name" value="Heat_shock_Hsp33"/>
</dbReference>
<organism evidence="7 8">
    <name type="scientific">Tumebacillus algifaecis</name>
    <dbReference type="NCBI Taxonomy" id="1214604"/>
    <lineage>
        <taxon>Bacteria</taxon>
        <taxon>Bacillati</taxon>
        <taxon>Bacillota</taxon>
        <taxon>Bacilli</taxon>
        <taxon>Bacillales</taxon>
        <taxon>Alicyclobacillaceae</taxon>
        <taxon>Tumebacillus</taxon>
    </lineage>
</organism>
<evidence type="ECO:0000256" key="1">
    <source>
        <dbReference type="ARBA" id="ARBA00022490"/>
    </source>
</evidence>
<dbReference type="GO" id="GO:0044183">
    <property type="term" value="F:protein folding chaperone"/>
    <property type="evidence" value="ECO:0007669"/>
    <property type="project" value="TreeGrafter"/>
</dbReference>
<comment type="similarity">
    <text evidence="6">Belongs to the HSP33 family.</text>
</comment>
<dbReference type="KEGG" id="tab:CIG75_20115"/>
<gene>
    <name evidence="6" type="primary">hslO</name>
    <name evidence="7" type="ORF">CIG75_20115</name>
</gene>
<keyword evidence="2 6" id="KW-0862">Zinc</keyword>
<keyword evidence="4 6" id="KW-0143">Chaperone</keyword>
<keyword evidence="3 6" id="KW-1015">Disulfide bond</keyword>
<feature type="disulfide bond" description="Redox-active" evidence="6">
    <location>
        <begin position="274"/>
        <end position="277"/>
    </location>
</feature>
<reference evidence="7 8" key="1">
    <citation type="journal article" date="2015" name="Int. J. Syst. Evol. Microbiol.">
        <title>Tumebacillus algifaecis sp. nov., isolated from decomposing algal scum.</title>
        <authorList>
            <person name="Wu Y.F."/>
            <person name="Zhang B."/>
            <person name="Xing P."/>
            <person name="Wu Q.L."/>
            <person name="Liu S.J."/>
        </authorList>
    </citation>
    <scope>NUCLEOTIDE SEQUENCE [LARGE SCALE GENOMIC DNA]</scope>
    <source>
        <strain evidence="7 8">THMBR28</strain>
    </source>
</reference>
<dbReference type="NCBIfam" id="NF001033">
    <property type="entry name" value="PRK00114.1"/>
    <property type="match status" value="1"/>
</dbReference>
<keyword evidence="5 6" id="KW-0676">Redox-active center</keyword>
<dbReference type="EMBL" id="CP022657">
    <property type="protein sequence ID" value="ASS76976.1"/>
    <property type="molecule type" value="Genomic_DNA"/>
</dbReference>
<comment type="subcellular location">
    <subcellularLocation>
        <location evidence="6">Cytoplasm</location>
    </subcellularLocation>
</comment>
<evidence type="ECO:0000313" key="7">
    <source>
        <dbReference type="EMBL" id="ASS76976.1"/>
    </source>
</evidence>
<sequence length="298" mass="32415">MNDYLVRATALDGKLRAFACITTELVRELSDRNNALALASAALGRTATMAAIMGVMLKGKETVTLQIRGDGPLGRIVATADSEGHVRGYVENPQVELPPNDGIVFGDVEKLDVGSAVGEGFLFVIKDLGLKEPYIGSVPLATGEIGDDFLYYFAQSEQTPSALGLGVLVGKDQTVTQAGGFLLQLLPGVSDEDIDYIEDQIKQFPHVTTLLEKGHTPEQILQRLIPGEVNFNDKVEIRFQCDCSRDRFARGLISLGEAELVKIVEEDKQAELSCHFCGEVYHFNEAELLGLVTDAKRD</sequence>
<accession>A0A223D6F2</accession>
<comment type="function">
    <text evidence="6">Redox regulated molecular chaperone. Protects both thermally unfolding and oxidatively damaged proteins from irreversible aggregation. Plays an important role in the bacterial defense system toward oxidative stress.</text>
</comment>
<evidence type="ECO:0000313" key="8">
    <source>
        <dbReference type="Proteomes" id="UP000214688"/>
    </source>
</evidence>